<name>A0A4P8IXS1_9BURK</name>
<keyword evidence="2" id="KW-0808">Transferase</keyword>
<proteinExistence type="predicted"/>
<sequence length="487" mass="53740">MHGDENRCRSREALYSAQRGTSARRTGAAPAASEKAARQCQGFDSIPQEKTATICLNKAIALVYPKLTQKKYDARHSTSRARQIPFYISANNTQLLCCGIGKVELTVIAPTILIEPVARGVRLEILSNAIFALRKRSTSPVYIVTRADYATAELTKWLDSACPNLYFVPSSVDLSTNTGPLGLEQFASLLDTCAEIVGPDDLANLIFLSADDYFDAFIAHAVALKLRFAKARCFAVRHRSEDLFAPRCAPAESRCIAKDAIASLAEADVTLIAFHECLEGRTIGHRPIIVLPDPWYGHLAPEQRNRARRLFGFTDETLVMVTFTESSPSVNAAQWVPAARILARSPHTHLALVGRVEKAHQPMLERFGSRVTQMGPLSDDAKQRWLLAAADVVLIPRTVALDGARLNDSTHAKPPSSLALHARTAGFGVAFDREAMRQITNSVEFLHRFSTHEMTMLRGTLERLAHDRLLSVFRKRFLSAILLADQA</sequence>
<organism evidence="2 3">
    <name type="scientific">Trinickia violacea</name>
    <dbReference type="NCBI Taxonomy" id="2571746"/>
    <lineage>
        <taxon>Bacteria</taxon>
        <taxon>Pseudomonadati</taxon>
        <taxon>Pseudomonadota</taxon>
        <taxon>Betaproteobacteria</taxon>
        <taxon>Burkholderiales</taxon>
        <taxon>Burkholderiaceae</taxon>
        <taxon>Trinickia</taxon>
    </lineage>
</organism>
<feature type="region of interest" description="Disordered" evidence="1">
    <location>
        <begin position="1"/>
        <end position="31"/>
    </location>
</feature>
<dbReference type="Proteomes" id="UP000298656">
    <property type="component" value="Chromosome 2"/>
</dbReference>
<dbReference type="RefSeq" id="WP_137336880.1">
    <property type="nucleotide sequence ID" value="NZ_CP040078.1"/>
</dbReference>
<evidence type="ECO:0000313" key="3">
    <source>
        <dbReference type="Proteomes" id="UP000298656"/>
    </source>
</evidence>
<dbReference type="KEGG" id="tvl:FAZ95_34570"/>
<feature type="compositionally biased region" description="Basic and acidic residues" evidence="1">
    <location>
        <begin position="1"/>
        <end position="12"/>
    </location>
</feature>
<dbReference type="SUPFAM" id="SSF53756">
    <property type="entry name" value="UDP-Glycosyltransferase/glycogen phosphorylase"/>
    <property type="match status" value="1"/>
</dbReference>
<accession>A0A4P8IXS1</accession>
<keyword evidence="3" id="KW-1185">Reference proteome</keyword>
<gene>
    <name evidence="2" type="ORF">FAZ95_34570</name>
</gene>
<reference evidence="2 3" key="1">
    <citation type="submission" date="2019-05" db="EMBL/GenBank/DDBJ databases">
        <title>Burkholderia sp. DHOD12, isolated from subtropical forest soil.</title>
        <authorList>
            <person name="Gao Z.-H."/>
            <person name="Qiu L.-H."/>
        </authorList>
    </citation>
    <scope>NUCLEOTIDE SEQUENCE [LARGE SCALE GENOMIC DNA]</scope>
    <source>
        <strain evidence="2 3">DHOD12</strain>
    </source>
</reference>
<dbReference type="Gene3D" id="3.40.50.2000">
    <property type="entry name" value="Glycogen Phosphorylase B"/>
    <property type="match status" value="1"/>
</dbReference>
<dbReference type="OrthoDB" id="9113462at2"/>
<protein>
    <submittedName>
        <fullName evidence="2">Glycosyltransferase family 4 protein</fullName>
    </submittedName>
</protein>
<dbReference type="AlphaFoldDB" id="A0A4P8IXS1"/>
<evidence type="ECO:0000256" key="1">
    <source>
        <dbReference type="SAM" id="MobiDB-lite"/>
    </source>
</evidence>
<evidence type="ECO:0000313" key="2">
    <source>
        <dbReference type="EMBL" id="QCP54112.1"/>
    </source>
</evidence>
<dbReference type="EMBL" id="CP040078">
    <property type="protein sequence ID" value="QCP54112.1"/>
    <property type="molecule type" value="Genomic_DNA"/>
</dbReference>
<dbReference type="GO" id="GO:0016740">
    <property type="term" value="F:transferase activity"/>
    <property type="evidence" value="ECO:0007669"/>
    <property type="project" value="UniProtKB-KW"/>
</dbReference>